<feature type="domain" description="DUF7792" evidence="4">
    <location>
        <begin position="14"/>
        <end position="134"/>
    </location>
</feature>
<dbReference type="InterPro" id="IPR011989">
    <property type="entry name" value="ARM-like"/>
</dbReference>
<dbReference type="InterPro" id="IPR036537">
    <property type="entry name" value="Adaptor_Cbl_N_dom_sf"/>
</dbReference>
<organism evidence="5">
    <name type="scientific">Opuntia streptacantha</name>
    <name type="common">Prickly pear cactus</name>
    <name type="synonym">Opuntia cardona</name>
    <dbReference type="NCBI Taxonomy" id="393608"/>
    <lineage>
        <taxon>Eukaryota</taxon>
        <taxon>Viridiplantae</taxon>
        <taxon>Streptophyta</taxon>
        <taxon>Embryophyta</taxon>
        <taxon>Tracheophyta</taxon>
        <taxon>Spermatophyta</taxon>
        <taxon>Magnoliopsida</taxon>
        <taxon>eudicotyledons</taxon>
        <taxon>Gunneridae</taxon>
        <taxon>Pentapetalae</taxon>
        <taxon>Caryophyllales</taxon>
        <taxon>Cactineae</taxon>
        <taxon>Cactaceae</taxon>
        <taxon>Opuntioideae</taxon>
        <taxon>Opuntia</taxon>
    </lineage>
</organism>
<reference evidence="5" key="1">
    <citation type="journal article" date="2013" name="J. Plant Res.">
        <title>Effect of fungi and light on seed germination of three Opuntia species from semiarid lands of central Mexico.</title>
        <authorList>
            <person name="Delgado-Sanchez P."/>
            <person name="Jimenez-Bremont J.F."/>
            <person name="Guerrero-Gonzalez Mde L."/>
            <person name="Flores J."/>
        </authorList>
    </citation>
    <scope>NUCLEOTIDE SEQUENCE</scope>
    <source>
        <tissue evidence="5">Cladode</tissue>
    </source>
</reference>
<dbReference type="PROSITE" id="PS50176">
    <property type="entry name" value="ARM_REPEAT"/>
    <property type="match status" value="1"/>
</dbReference>
<evidence type="ECO:0000256" key="1">
    <source>
        <dbReference type="ARBA" id="ARBA00022737"/>
    </source>
</evidence>
<dbReference type="Gene3D" id="1.25.10.10">
    <property type="entry name" value="Leucine-rich Repeat Variant"/>
    <property type="match status" value="3"/>
</dbReference>
<sequence>MAAAVPEVEERRIEDELSHPIVLSDRIRKSVSEAVLFKAECTELGNQVDRLSTMLRSAVRTATTSAAQIYDRPLRRISADVTRNLSKALTLVNKCRRRSFIRRVVNIVGAADFRKIFSLLDASIGDMRWLLSILDGGNDGGGGPVLSLPPIASNDPILSWVWSFIATVQMGQLSDRMEAANELASLAEDNDRNKKMIVEEGGILPLLKLLKEGSSSDAQIAAAVALYFLSNDEDRVRRIVECGGVPLIVQVLTDSPMRVQINVANLIARMAEYDVVAKEDFARENVIRPLVSLLSFETFDDEFDQKRVNSQLGKQSSRSIVQINEEKEKKEWRDYPIGSNKHRLSASYYSFSSEGGSSRGGGHTRKERENECPEIKKELKISCAKALWMLAKDSISNSQRITETKGLLCLAKLIEKEKGELQKNCLMAIMEITSAAESNPDLRRSAFKINSPAAKAVVEQLLRVLKESDDPTLQTAAVKSIGSLSRTFPARESRVICPLVNQLNNRDPQVATEAAIALGKFACSENFLCHEHSKAIIEFNGVLPLLRLLRVSEKAQVHGLTLLCYLAIYGSNNDALEQTRVLTALEGVDRAVFAQQPELRELIVKAIYHLSLYHSDIHPHRQPSIRR</sequence>
<dbReference type="Pfam" id="PF25055">
    <property type="entry name" value="DUF7792"/>
    <property type="match status" value="1"/>
</dbReference>
<dbReference type="SUPFAM" id="SSF48371">
    <property type="entry name" value="ARM repeat"/>
    <property type="match status" value="1"/>
</dbReference>
<evidence type="ECO:0000256" key="2">
    <source>
        <dbReference type="PROSITE-ProRule" id="PRU00259"/>
    </source>
</evidence>
<dbReference type="SMART" id="SM00185">
    <property type="entry name" value="ARM"/>
    <property type="match status" value="5"/>
</dbReference>
<dbReference type="InterPro" id="IPR016024">
    <property type="entry name" value="ARM-type_fold"/>
</dbReference>
<feature type="repeat" description="ARM" evidence="2">
    <location>
        <begin position="201"/>
        <end position="244"/>
    </location>
</feature>
<name>A0A7C9EVU5_OPUST</name>
<keyword evidence="1" id="KW-0677">Repeat</keyword>
<reference evidence="5" key="2">
    <citation type="submission" date="2020-07" db="EMBL/GenBank/DDBJ databases">
        <authorList>
            <person name="Vera ALvarez R."/>
            <person name="Arias-Moreno D.M."/>
            <person name="Jimenez-Jacinto V."/>
            <person name="Jimenez-Bremont J.F."/>
            <person name="Swaminathan K."/>
            <person name="Moose S.P."/>
            <person name="Guerrero-Gonzalez M.L."/>
            <person name="Marino-Ramirez L."/>
            <person name="Landsman D."/>
            <person name="Rodriguez-Kessler M."/>
            <person name="Delgado-Sanchez P."/>
        </authorList>
    </citation>
    <scope>NUCLEOTIDE SEQUENCE</scope>
    <source>
        <tissue evidence="5">Cladode</tissue>
    </source>
</reference>
<dbReference type="PANTHER" id="PTHR46168">
    <property type="entry name" value="ARMADILLO REPEAT ONLY 4"/>
    <property type="match status" value="1"/>
</dbReference>
<dbReference type="AlphaFoldDB" id="A0A7C9EVU5"/>
<feature type="region of interest" description="Disordered" evidence="3">
    <location>
        <begin position="351"/>
        <end position="371"/>
    </location>
</feature>
<dbReference type="Gene3D" id="1.20.930.20">
    <property type="entry name" value="Adaptor protein Cbl, N-terminal domain"/>
    <property type="match status" value="1"/>
</dbReference>
<dbReference type="InterPro" id="IPR000225">
    <property type="entry name" value="Armadillo"/>
</dbReference>
<evidence type="ECO:0000256" key="3">
    <source>
        <dbReference type="SAM" id="MobiDB-lite"/>
    </source>
</evidence>
<dbReference type="EMBL" id="GISG01240108">
    <property type="protein sequence ID" value="MBA4668544.1"/>
    <property type="molecule type" value="Transcribed_RNA"/>
</dbReference>
<dbReference type="Pfam" id="PF00514">
    <property type="entry name" value="Arm"/>
    <property type="match status" value="1"/>
</dbReference>
<dbReference type="InterPro" id="IPR056694">
    <property type="entry name" value="DUF7792"/>
</dbReference>
<dbReference type="GO" id="GO:0007166">
    <property type="term" value="P:cell surface receptor signaling pathway"/>
    <property type="evidence" value="ECO:0007669"/>
    <property type="project" value="InterPro"/>
</dbReference>
<proteinExistence type="predicted"/>
<dbReference type="PANTHER" id="PTHR46168:SF1">
    <property type="entry name" value="ARMADILLO REPEAT ONLY 4"/>
    <property type="match status" value="1"/>
</dbReference>
<evidence type="ECO:0000313" key="5">
    <source>
        <dbReference type="EMBL" id="MBA4668544.1"/>
    </source>
</evidence>
<evidence type="ECO:0000259" key="4">
    <source>
        <dbReference type="Pfam" id="PF25055"/>
    </source>
</evidence>
<accession>A0A7C9EVU5</accession>
<protein>
    <recommendedName>
        <fullName evidence="4">DUF7792 domain-containing protein</fullName>
    </recommendedName>
</protein>